<evidence type="ECO:0000313" key="5">
    <source>
        <dbReference type="Proteomes" id="UP000294802"/>
    </source>
</evidence>
<name>A0A4R6BTG2_9STAP</name>
<reference evidence="4 5" key="1">
    <citation type="submission" date="2019-01" db="EMBL/GenBank/DDBJ databases">
        <title>Draft genome sequences of the type strains of six Macrococcus species.</title>
        <authorList>
            <person name="Mazhar S."/>
            <person name="Altermann E."/>
            <person name="Hill C."/>
            <person name="Mcauliffe O."/>
        </authorList>
    </citation>
    <scope>NUCLEOTIDE SEQUENCE [LARGE SCALE GENOMIC DNA]</scope>
    <source>
        <strain evidence="4 5">CCM4815</strain>
    </source>
</reference>
<comment type="caution">
    <text evidence="4">The sequence shown here is derived from an EMBL/GenBank/DDBJ whole genome shotgun (WGS) entry which is preliminary data.</text>
</comment>
<dbReference type="InterPro" id="IPR011335">
    <property type="entry name" value="Restrct_endonuc-II-like"/>
</dbReference>
<dbReference type="GO" id="GO:0004519">
    <property type="term" value="F:endonuclease activity"/>
    <property type="evidence" value="ECO:0007669"/>
    <property type="project" value="UniProtKB-KW"/>
</dbReference>
<dbReference type="OrthoDB" id="3188707at2"/>
<keyword evidence="2" id="KW-0255">Endonuclease</keyword>
<keyword evidence="1" id="KW-0540">Nuclease</keyword>
<dbReference type="InterPro" id="IPR037057">
    <property type="entry name" value="DNA_rep_MutH/T2_RE_sf"/>
</dbReference>
<gene>
    <name evidence="4" type="ORF">ERX29_08210</name>
</gene>
<dbReference type="CDD" id="cd22355">
    <property type="entry name" value="Sau3AI_C"/>
    <property type="match status" value="1"/>
</dbReference>
<evidence type="ECO:0008006" key="6">
    <source>
        <dbReference type="Google" id="ProtNLM"/>
    </source>
</evidence>
<evidence type="ECO:0000256" key="2">
    <source>
        <dbReference type="ARBA" id="ARBA00022759"/>
    </source>
</evidence>
<dbReference type="GO" id="GO:0016787">
    <property type="term" value="F:hydrolase activity"/>
    <property type="evidence" value="ECO:0007669"/>
    <property type="project" value="UniProtKB-KW"/>
</dbReference>
<dbReference type="EMBL" id="SCWB01000013">
    <property type="protein sequence ID" value="TDM07716.1"/>
    <property type="molecule type" value="Genomic_DNA"/>
</dbReference>
<dbReference type="Gene3D" id="3.40.600.10">
    <property type="entry name" value="DNA mismatch repair MutH/Restriction endonuclease, type II"/>
    <property type="match status" value="1"/>
</dbReference>
<keyword evidence="3" id="KW-0378">Hydrolase</keyword>
<accession>A0A4R6BTG2</accession>
<organism evidence="4 5">
    <name type="scientific">Macrococcus lamae</name>
    <dbReference type="NCBI Taxonomy" id="198484"/>
    <lineage>
        <taxon>Bacteria</taxon>
        <taxon>Bacillati</taxon>
        <taxon>Bacillota</taxon>
        <taxon>Bacilli</taxon>
        <taxon>Bacillales</taxon>
        <taxon>Staphylococcaceae</taxon>
        <taxon>Macrococcus</taxon>
    </lineage>
</organism>
<proteinExistence type="predicted"/>
<protein>
    <recommendedName>
        <fullName evidence="6">Restriction endonuclease</fullName>
    </recommendedName>
</protein>
<dbReference type="SUPFAM" id="SSF52980">
    <property type="entry name" value="Restriction endonuclease-like"/>
    <property type="match status" value="1"/>
</dbReference>
<dbReference type="AlphaFoldDB" id="A0A4R6BTG2"/>
<dbReference type="GO" id="GO:0003677">
    <property type="term" value="F:DNA binding"/>
    <property type="evidence" value="ECO:0007669"/>
    <property type="project" value="InterPro"/>
</dbReference>
<evidence type="ECO:0000313" key="4">
    <source>
        <dbReference type="EMBL" id="TDM07716.1"/>
    </source>
</evidence>
<sequence length="145" mass="17265">MPIKFNEWTSKVEWKQTHIYKYFSETSFVFIIFQQYSHGKNRDDIVLKGYKLWKMNNFDINFGLKEVWNEVSSIIDEDRLKLIKIRQSNGKTIIRNNLPGNNFNYLGHLRPGGKNGDDKEILSTGQEIVKQRFWLNKSYIKSIIE</sequence>
<dbReference type="Proteomes" id="UP000294802">
    <property type="component" value="Unassembled WGS sequence"/>
</dbReference>
<evidence type="ECO:0000256" key="1">
    <source>
        <dbReference type="ARBA" id="ARBA00022722"/>
    </source>
</evidence>
<evidence type="ECO:0000256" key="3">
    <source>
        <dbReference type="ARBA" id="ARBA00022801"/>
    </source>
</evidence>
<keyword evidence="5" id="KW-1185">Reference proteome</keyword>
<dbReference type="RefSeq" id="WP_133444231.1">
    <property type="nucleotide sequence ID" value="NZ_SCWB01000013.1"/>
</dbReference>